<dbReference type="CDD" id="cd01427">
    <property type="entry name" value="HAD_like"/>
    <property type="match status" value="1"/>
</dbReference>
<keyword evidence="2" id="KW-1185">Reference proteome</keyword>
<protein>
    <submittedName>
        <fullName evidence="1">Putative hydrolase of the HAD superfamily</fullName>
    </submittedName>
</protein>
<sequence length="234" mass="27109">MTWTNSPMTTRSRPTVDPVVDWPMIDTVLLDMDGTLLDKYFDDYFWEHYVPQVFAEKHGMDHEQSRNTLLQRYRAVESTLQWTDLDFWSEQLDLDIPALKRSIDHLVAVHPYVIDFLDFLKQHEKTTCLVTAAHDKTLQIKLAKTELGPRFDRIVCAGEIGLPKENPSFWQRLQETLGFHRSQTLLADDTASVLQAARQHGIEHLVFVAKPSSRSPVRHSADFLSITTFNELMR</sequence>
<dbReference type="InterPro" id="IPR006439">
    <property type="entry name" value="HAD-SF_hydro_IA"/>
</dbReference>
<dbReference type="Proteomes" id="UP000184139">
    <property type="component" value="Unassembled WGS sequence"/>
</dbReference>
<organism evidence="1 2">
    <name type="scientific">Desulfofustis glycolicus DSM 9705</name>
    <dbReference type="NCBI Taxonomy" id="1121409"/>
    <lineage>
        <taxon>Bacteria</taxon>
        <taxon>Pseudomonadati</taxon>
        <taxon>Thermodesulfobacteriota</taxon>
        <taxon>Desulfobulbia</taxon>
        <taxon>Desulfobulbales</taxon>
        <taxon>Desulfocapsaceae</taxon>
        <taxon>Desulfofustis</taxon>
    </lineage>
</organism>
<dbReference type="InterPro" id="IPR036412">
    <property type="entry name" value="HAD-like_sf"/>
</dbReference>
<dbReference type="Gene3D" id="3.40.50.1000">
    <property type="entry name" value="HAD superfamily/HAD-like"/>
    <property type="match status" value="1"/>
</dbReference>
<dbReference type="GO" id="GO:0005829">
    <property type="term" value="C:cytosol"/>
    <property type="evidence" value="ECO:0007669"/>
    <property type="project" value="TreeGrafter"/>
</dbReference>
<dbReference type="STRING" id="1121409.SAMN02745124_01651"/>
<name>A0A1M5VG60_9BACT</name>
<dbReference type="InterPro" id="IPR023214">
    <property type="entry name" value="HAD_sf"/>
</dbReference>
<dbReference type="SUPFAM" id="SSF56784">
    <property type="entry name" value="HAD-like"/>
    <property type="match status" value="1"/>
</dbReference>
<dbReference type="GO" id="GO:0008967">
    <property type="term" value="F:phosphoglycolate phosphatase activity"/>
    <property type="evidence" value="ECO:0007669"/>
    <property type="project" value="TreeGrafter"/>
</dbReference>
<evidence type="ECO:0000313" key="2">
    <source>
        <dbReference type="Proteomes" id="UP000184139"/>
    </source>
</evidence>
<dbReference type="InterPro" id="IPR050155">
    <property type="entry name" value="HAD-like_hydrolase_sf"/>
</dbReference>
<reference evidence="1 2" key="1">
    <citation type="submission" date="2016-11" db="EMBL/GenBank/DDBJ databases">
        <authorList>
            <person name="Jaros S."/>
            <person name="Januszkiewicz K."/>
            <person name="Wedrychowicz H."/>
        </authorList>
    </citation>
    <scope>NUCLEOTIDE SEQUENCE [LARGE SCALE GENOMIC DNA]</scope>
    <source>
        <strain evidence="1 2">DSM 9705</strain>
    </source>
</reference>
<dbReference type="GO" id="GO:0006281">
    <property type="term" value="P:DNA repair"/>
    <property type="evidence" value="ECO:0007669"/>
    <property type="project" value="TreeGrafter"/>
</dbReference>
<dbReference type="PANTHER" id="PTHR43434:SF3">
    <property type="entry name" value="GMP_IMP NUCLEOTIDASE YRFG"/>
    <property type="match status" value="1"/>
</dbReference>
<dbReference type="Pfam" id="PF00702">
    <property type="entry name" value="Hydrolase"/>
    <property type="match status" value="1"/>
</dbReference>
<accession>A0A1M5VG60</accession>
<dbReference type="AlphaFoldDB" id="A0A1M5VG60"/>
<dbReference type="SFLD" id="SFLDS00003">
    <property type="entry name" value="Haloacid_Dehalogenase"/>
    <property type="match status" value="1"/>
</dbReference>
<gene>
    <name evidence="1" type="ORF">SAMN02745124_01651</name>
</gene>
<dbReference type="SFLD" id="SFLDG01129">
    <property type="entry name" value="C1.5:_HAD__Beta-PGM__Phosphata"/>
    <property type="match status" value="1"/>
</dbReference>
<keyword evidence="1" id="KW-0378">Hydrolase</keyword>
<evidence type="ECO:0000313" key="1">
    <source>
        <dbReference type="EMBL" id="SHH73913.1"/>
    </source>
</evidence>
<dbReference type="NCBIfam" id="TIGR01509">
    <property type="entry name" value="HAD-SF-IA-v3"/>
    <property type="match status" value="1"/>
</dbReference>
<dbReference type="PANTHER" id="PTHR43434">
    <property type="entry name" value="PHOSPHOGLYCOLATE PHOSPHATASE"/>
    <property type="match status" value="1"/>
</dbReference>
<proteinExistence type="predicted"/>
<dbReference type="EMBL" id="FQXS01000008">
    <property type="protein sequence ID" value="SHH73913.1"/>
    <property type="molecule type" value="Genomic_DNA"/>
</dbReference>